<keyword evidence="2" id="KW-1185">Reference proteome</keyword>
<accession>A0ABN9ABU5</accession>
<protein>
    <submittedName>
        <fullName evidence="1">Uncharacterized protein</fullName>
    </submittedName>
</protein>
<sequence>MSLFYIFEFPASSIPHTSRNGTWNTDAGIGWRRWPGTLQGGHRGSAGQGKCWRDPGATLQSNPECSSGLTLLVLKVNPELHLGIPPGGLKLKSIV</sequence>
<dbReference type="Proteomes" id="UP001162483">
    <property type="component" value="Unassembled WGS sequence"/>
</dbReference>
<name>A0ABN9ABU5_9NEOB</name>
<gene>
    <name evidence="1" type="ORF">SPARVUS_LOCUS47110</name>
</gene>
<reference evidence="1" key="1">
    <citation type="submission" date="2023-05" db="EMBL/GenBank/DDBJ databases">
        <authorList>
            <person name="Stuckert A."/>
        </authorList>
    </citation>
    <scope>NUCLEOTIDE SEQUENCE</scope>
</reference>
<evidence type="ECO:0000313" key="1">
    <source>
        <dbReference type="EMBL" id="CAI9531715.1"/>
    </source>
</evidence>
<organism evidence="1 2">
    <name type="scientific">Staurois parvus</name>
    <dbReference type="NCBI Taxonomy" id="386267"/>
    <lineage>
        <taxon>Eukaryota</taxon>
        <taxon>Metazoa</taxon>
        <taxon>Chordata</taxon>
        <taxon>Craniata</taxon>
        <taxon>Vertebrata</taxon>
        <taxon>Euteleostomi</taxon>
        <taxon>Amphibia</taxon>
        <taxon>Batrachia</taxon>
        <taxon>Anura</taxon>
        <taxon>Neobatrachia</taxon>
        <taxon>Ranoidea</taxon>
        <taxon>Ranidae</taxon>
        <taxon>Staurois</taxon>
    </lineage>
</organism>
<dbReference type="EMBL" id="CATNWA010000019">
    <property type="protein sequence ID" value="CAI9531715.1"/>
    <property type="molecule type" value="Genomic_DNA"/>
</dbReference>
<evidence type="ECO:0000313" key="2">
    <source>
        <dbReference type="Proteomes" id="UP001162483"/>
    </source>
</evidence>
<proteinExistence type="predicted"/>
<comment type="caution">
    <text evidence="1">The sequence shown here is derived from an EMBL/GenBank/DDBJ whole genome shotgun (WGS) entry which is preliminary data.</text>
</comment>